<sequence>MLLTFTTGNYCCFKEPQSLSLLADGRHLPHDVRVVQARGCRALRVVGVFGDTATGKSHLGKALRFMQRAVLEGWQDAALHCPPFWAEGHAAQAPSFFEVLLVHNDVRYRYGFTLQEQQVAAEWLYERKGRRELRLFSRRGQALLVHASFTEGRRLIGITPPDLLLLTIAARLRFALVAPVVTFFRGFHFTDAAAPYPFDAAWEAKVAIPAPVMSLRRLYNELGMEYTVGAMQSLVQARAAARRGEGSPPVTAITGICQDARQELITAGTRSLLAITPSILKVLNEGGTLFLDDLDAHLSFAVLQGLLGIFQHPELNPLNAQLVFTTHLPDWLRQGKWLNGQRYMLEKPHAAASLHYWSMQARERV</sequence>
<dbReference type="SUPFAM" id="SSF52540">
    <property type="entry name" value="P-loop containing nucleoside triphosphate hydrolases"/>
    <property type="match status" value="1"/>
</dbReference>
<organism evidence="2 3">
    <name type="scientific">Chitinophaga parva</name>
    <dbReference type="NCBI Taxonomy" id="2169414"/>
    <lineage>
        <taxon>Bacteria</taxon>
        <taxon>Pseudomonadati</taxon>
        <taxon>Bacteroidota</taxon>
        <taxon>Chitinophagia</taxon>
        <taxon>Chitinophagales</taxon>
        <taxon>Chitinophagaceae</taxon>
        <taxon>Chitinophaga</taxon>
    </lineage>
</organism>
<evidence type="ECO:0000259" key="1">
    <source>
        <dbReference type="Pfam" id="PF13304"/>
    </source>
</evidence>
<dbReference type="InterPro" id="IPR027417">
    <property type="entry name" value="P-loop_NTPase"/>
</dbReference>
<dbReference type="GO" id="GO:0016887">
    <property type="term" value="F:ATP hydrolysis activity"/>
    <property type="evidence" value="ECO:0007669"/>
    <property type="project" value="InterPro"/>
</dbReference>
<keyword evidence="3" id="KW-1185">Reference proteome</keyword>
<evidence type="ECO:0000313" key="3">
    <source>
        <dbReference type="Proteomes" id="UP000244450"/>
    </source>
</evidence>
<accession>A0A2T7BD85</accession>
<dbReference type="Pfam" id="PF13304">
    <property type="entry name" value="AAA_21"/>
    <property type="match status" value="2"/>
</dbReference>
<feature type="domain" description="ATPase AAA-type core" evidence="1">
    <location>
        <begin position="268"/>
        <end position="329"/>
    </location>
</feature>
<dbReference type="GO" id="GO:0005524">
    <property type="term" value="F:ATP binding"/>
    <property type="evidence" value="ECO:0007669"/>
    <property type="project" value="InterPro"/>
</dbReference>
<name>A0A2T7BD85_9BACT</name>
<gene>
    <name evidence="2" type="ORF">DCC81_21910</name>
</gene>
<dbReference type="RefSeq" id="WP_108688807.1">
    <property type="nucleotide sequence ID" value="NZ_QCYK01000003.1"/>
</dbReference>
<protein>
    <recommendedName>
        <fullName evidence="1">ATPase AAA-type core domain-containing protein</fullName>
    </recommendedName>
</protein>
<evidence type="ECO:0000313" key="2">
    <source>
        <dbReference type="EMBL" id="PUZ23063.1"/>
    </source>
</evidence>
<dbReference type="OrthoDB" id="9809324at2"/>
<comment type="caution">
    <text evidence="2">The sequence shown here is derived from an EMBL/GenBank/DDBJ whole genome shotgun (WGS) entry which is preliminary data.</text>
</comment>
<feature type="domain" description="ATPase AAA-type core" evidence="1">
    <location>
        <begin position="46"/>
        <end position="144"/>
    </location>
</feature>
<reference evidence="2 3" key="1">
    <citation type="submission" date="2018-04" db="EMBL/GenBank/DDBJ databases">
        <title>Chitinophaga fuyangensis sp. nov., isolated from soil in a chemical factory.</title>
        <authorList>
            <person name="Chen K."/>
        </authorList>
    </citation>
    <scope>NUCLEOTIDE SEQUENCE [LARGE SCALE GENOMIC DNA]</scope>
    <source>
        <strain evidence="2 3">LY-1</strain>
    </source>
</reference>
<dbReference type="Proteomes" id="UP000244450">
    <property type="component" value="Unassembled WGS sequence"/>
</dbReference>
<dbReference type="AlphaFoldDB" id="A0A2T7BD85"/>
<dbReference type="InterPro" id="IPR003959">
    <property type="entry name" value="ATPase_AAA_core"/>
</dbReference>
<proteinExistence type="predicted"/>
<dbReference type="EMBL" id="QCYK01000003">
    <property type="protein sequence ID" value="PUZ23063.1"/>
    <property type="molecule type" value="Genomic_DNA"/>
</dbReference>